<dbReference type="AlphaFoldDB" id="A0A6N8TXZ1"/>
<dbReference type="Gene3D" id="3.40.50.1820">
    <property type="entry name" value="alpha/beta hydrolase"/>
    <property type="match status" value="1"/>
</dbReference>
<dbReference type="InterPro" id="IPR051044">
    <property type="entry name" value="MAG_DAG_Lipase"/>
</dbReference>
<dbReference type="PANTHER" id="PTHR11614">
    <property type="entry name" value="PHOSPHOLIPASE-RELATED"/>
    <property type="match status" value="1"/>
</dbReference>
<feature type="active site" description="Nucleophile" evidence="1">
    <location>
        <position position="93"/>
    </location>
</feature>
<evidence type="ECO:0000313" key="4">
    <source>
        <dbReference type="Proteomes" id="UP000436284"/>
    </source>
</evidence>
<dbReference type="RefSeq" id="WP_160654026.1">
    <property type="nucleotide sequence ID" value="NZ_JBHRWU010000001.1"/>
</dbReference>
<feature type="active site" description="Charge relay system" evidence="1">
    <location>
        <position position="222"/>
    </location>
</feature>
<dbReference type="InterPro" id="IPR000073">
    <property type="entry name" value="AB_hydrolase_1"/>
</dbReference>
<comment type="caution">
    <text evidence="3">The sequence shown here is derived from an EMBL/GenBank/DDBJ whole genome shotgun (WGS) entry which is preliminary data.</text>
</comment>
<keyword evidence="3" id="KW-0378">Hydrolase</keyword>
<reference evidence="3 4" key="1">
    <citation type="submission" date="2019-12" db="EMBL/GenBank/DDBJ databases">
        <title>Salinicoccus cyprini sp. nov., isolated from gastro-intestinal tract of mirror carp, Cyprinus carpio var. specularis, collected from Gobind Sagar Reservoir, Himachal Pradesh, India.</title>
        <authorList>
            <person name="Talwar C."/>
            <person name="Singh A.K."/>
            <person name="Lal R."/>
            <person name="Negi R.K."/>
        </authorList>
    </citation>
    <scope>NUCLEOTIDE SEQUENCE [LARGE SCALE GENOMIC DNA]</scope>
    <source>
        <strain evidence="3 4">J-82</strain>
    </source>
</reference>
<evidence type="ECO:0000256" key="1">
    <source>
        <dbReference type="PIRSR" id="PIRSR017388-1"/>
    </source>
</evidence>
<dbReference type="GO" id="GO:0052689">
    <property type="term" value="F:carboxylic ester hydrolase activity"/>
    <property type="evidence" value="ECO:0007669"/>
    <property type="project" value="InterPro"/>
</dbReference>
<proteinExistence type="predicted"/>
<feature type="domain" description="AB hydrolase-1" evidence="2">
    <location>
        <begin position="18"/>
        <end position="226"/>
    </location>
</feature>
<evidence type="ECO:0000259" key="2">
    <source>
        <dbReference type="Pfam" id="PF12697"/>
    </source>
</evidence>
<sequence>MKIQLPQPFFFEEGEQAVLLLHGFTGNSSDVRQLGRYLQKQGITSYAPHYEGHAEPPENLLKSSPHVWWSEVLQAYDFLVERGYEKIFVAGLSLGGVFAVRLATVRDVVGIATICSPMYLKDRETMYAGVLEYARGFKRMEGKTEAEIEREMSWFEPTEMLDEVRDMITLAKDSLPDVFIPLFVAQSEQDQMINPDSANIIHDEASTEDEEKQLKWYPESGHVLTIDKEKQQLFEDIHAFMGQLDWNA</sequence>
<dbReference type="EMBL" id="WUUK01000002">
    <property type="protein sequence ID" value="MXQ50764.1"/>
    <property type="molecule type" value="Genomic_DNA"/>
</dbReference>
<keyword evidence="4" id="KW-1185">Reference proteome</keyword>
<dbReference type="Proteomes" id="UP000436284">
    <property type="component" value="Unassembled WGS sequence"/>
</dbReference>
<dbReference type="OrthoDB" id="9800213at2"/>
<organism evidence="3 4">
    <name type="scientific">Salinicoccus hispanicus</name>
    <dbReference type="NCBI Taxonomy" id="157225"/>
    <lineage>
        <taxon>Bacteria</taxon>
        <taxon>Bacillati</taxon>
        <taxon>Bacillota</taxon>
        <taxon>Bacilli</taxon>
        <taxon>Bacillales</taxon>
        <taxon>Staphylococcaceae</taxon>
        <taxon>Salinicoccus</taxon>
    </lineage>
</organism>
<dbReference type="SUPFAM" id="SSF53474">
    <property type="entry name" value="alpha/beta-Hydrolases"/>
    <property type="match status" value="1"/>
</dbReference>
<name>A0A6N8TXZ1_9STAP</name>
<dbReference type="InterPro" id="IPR012354">
    <property type="entry name" value="Esterase_lipase"/>
</dbReference>
<dbReference type="InterPro" id="IPR029058">
    <property type="entry name" value="AB_hydrolase_fold"/>
</dbReference>
<dbReference type="Pfam" id="PF12697">
    <property type="entry name" value="Abhydrolase_6"/>
    <property type="match status" value="1"/>
</dbReference>
<evidence type="ECO:0000313" key="3">
    <source>
        <dbReference type="EMBL" id="MXQ50764.1"/>
    </source>
</evidence>
<gene>
    <name evidence="3" type="ORF">GQ671_05725</name>
</gene>
<accession>A0A6N8TXZ1</accession>
<dbReference type="PIRSF" id="PIRSF017388">
    <property type="entry name" value="Esterase_lipase"/>
    <property type="match status" value="1"/>
</dbReference>
<protein>
    <submittedName>
        <fullName evidence="3">Alpha/beta fold hydrolase</fullName>
    </submittedName>
</protein>
<feature type="active site" description="Charge relay system" evidence="1">
    <location>
        <position position="190"/>
    </location>
</feature>